<name>A0AAN9GFZ9_9CAEN</name>
<keyword evidence="1" id="KW-0732">Signal</keyword>
<evidence type="ECO:0000256" key="1">
    <source>
        <dbReference type="SAM" id="SignalP"/>
    </source>
</evidence>
<comment type="caution">
    <text evidence="2">The sequence shown here is derived from an EMBL/GenBank/DDBJ whole genome shotgun (WGS) entry which is preliminary data.</text>
</comment>
<keyword evidence="3" id="KW-1185">Reference proteome</keyword>
<reference evidence="2 3" key="1">
    <citation type="submission" date="2024-02" db="EMBL/GenBank/DDBJ databases">
        <title>Chromosome-scale genome assembly of the rough periwinkle Littorina saxatilis.</title>
        <authorList>
            <person name="De Jode A."/>
            <person name="Faria R."/>
            <person name="Formenti G."/>
            <person name="Sims Y."/>
            <person name="Smith T.P."/>
            <person name="Tracey A."/>
            <person name="Wood J.M.D."/>
            <person name="Zagrodzka Z.B."/>
            <person name="Johannesson K."/>
            <person name="Butlin R.K."/>
            <person name="Leder E.H."/>
        </authorList>
    </citation>
    <scope>NUCLEOTIDE SEQUENCE [LARGE SCALE GENOMIC DNA]</scope>
    <source>
        <strain evidence="2">Snail1</strain>
        <tissue evidence="2">Muscle</tissue>
    </source>
</reference>
<evidence type="ECO:0008006" key="4">
    <source>
        <dbReference type="Google" id="ProtNLM"/>
    </source>
</evidence>
<dbReference type="EMBL" id="JBAMIC010000007">
    <property type="protein sequence ID" value="KAK7105395.1"/>
    <property type="molecule type" value="Genomic_DNA"/>
</dbReference>
<organism evidence="2 3">
    <name type="scientific">Littorina saxatilis</name>
    <dbReference type="NCBI Taxonomy" id="31220"/>
    <lineage>
        <taxon>Eukaryota</taxon>
        <taxon>Metazoa</taxon>
        <taxon>Spiralia</taxon>
        <taxon>Lophotrochozoa</taxon>
        <taxon>Mollusca</taxon>
        <taxon>Gastropoda</taxon>
        <taxon>Caenogastropoda</taxon>
        <taxon>Littorinimorpha</taxon>
        <taxon>Littorinoidea</taxon>
        <taxon>Littorinidae</taxon>
        <taxon>Littorina</taxon>
    </lineage>
</organism>
<feature type="chain" id="PRO_5042835349" description="Cyanovirin-N domain-containing protein" evidence="1">
    <location>
        <begin position="20"/>
        <end position="133"/>
    </location>
</feature>
<accession>A0AAN9GFZ9</accession>
<evidence type="ECO:0000313" key="3">
    <source>
        <dbReference type="Proteomes" id="UP001374579"/>
    </source>
</evidence>
<dbReference type="AlphaFoldDB" id="A0AAN9GFZ9"/>
<sequence>MDNKTGIFLVLIFVTAACGQQSQNGGYLLCQDRWIDGENVMLEFRINASLYPRLCPRQTSNGPYFEKKNTASGSAWTNCTVPDITTSTGCTSHQADQLGCGCVEKSSGSFIVKYNFIAHKDYNGWWRTQLQCF</sequence>
<protein>
    <recommendedName>
        <fullName evidence="4">Cyanovirin-N domain-containing protein</fullName>
    </recommendedName>
</protein>
<feature type="signal peptide" evidence="1">
    <location>
        <begin position="1"/>
        <end position="19"/>
    </location>
</feature>
<proteinExistence type="predicted"/>
<dbReference type="Proteomes" id="UP001374579">
    <property type="component" value="Unassembled WGS sequence"/>
</dbReference>
<evidence type="ECO:0000313" key="2">
    <source>
        <dbReference type="EMBL" id="KAK7105395.1"/>
    </source>
</evidence>
<gene>
    <name evidence="2" type="ORF">V1264_016784</name>
</gene>
<dbReference type="PROSITE" id="PS51257">
    <property type="entry name" value="PROKAR_LIPOPROTEIN"/>
    <property type="match status" value="1"/>
</dbReference>